<dbReference type="PROSITE" id="PS51194">
    <property type="entry name" value="HELICASE_CTER"/>
    <property type="match status" value="1"/>
</dbReference>
<dbReference type="SMART" id="SM00490">
    <property type="entry name" value="HELICc"/>
    <property type="match status" value="1"/>
</dbReference>
<evidence type="ECO:0000256" key="2">
    <source>
        <dbReference type="SAM" id="MobiDB-lite"/>
    </source>
</evidence>
<evidence type="ECO:0000259" key="3">
    <source>
        <dbReference type="PROSITE" id="PS51194"/>
    </source>
</evidence>
<dbReference type="AlphaFoldDB" id="A0A0F5IPD2"/>
<evidence type="ECO:0000313" key="5">
    <source>
        <dbReference type="Proteomes" id="UP000033047"/>
    </source>
</evidence>
<feature type="domain" description="Helicase C-terminal" evidence="3">
    <location>
        <begin position="422"/>
        <end position="588"/>
    </location>
</feature>
<dbReference type="SUPFAM" id="SSF52540">
    <property type="entry name" value="P-loop containing nucleoside triphosphate hydrolases"/>
    <property type="match status" value="2"/>
</dbReference>
<dbReference type="InterPro" id="IPR001650">
    <property type="entry name" value="Helicase_C-like"/>
</dbReference>
<dbReference type="Proteomes" id="UP000033047">
    <property type="component" value="Unassembled WGS sequence"/>
</dbReference>
<dbReference type="InterPro" id="IPR027417">
    <property type="entry name" value="P-loop_NTPase"/>
</dbReference>
<dbReference type="PATRIC" id="fig|927665.4.peg.4726"/>
<sequence length="914" mass="103575">RIHGDVYVRFGGERLETYRPKGRQGALRLACGTGKTLIMCIAAHEMKRLNLAHKPMIIGLKANVAEIAATYQAAYPNARILYASEKDFSTANRVRFFNNIKNNDYDCVIMSHDQFGKIPQSPELQQRILQAELDTVEENLEVLRQQGKNVSRAMLKGLEKRKHNLEAKLEKVEHAIQSRTDDVVDFKQMGIDHIFIDESHQFKNLTFNTRHDRVAGLGNSEGSQKALNMLFAIRTIQERTGKDLGATFLSGTTISNSLTELYLLFKYLRPKELERQDIRCFDAWAAIFAKKTTDFEFNVTNNVVQKERFRYFIKVPELAAFYNEITDYRTAEDVGVDRPHKNEILHHIPPTPEQEDFIQKLMQFAKTGDATLLGRPPLSETEEKAKMLIATDYARKMALDMRMIDPHYEDHPDNKASHCAKTIAEYYHKYDAQKGTQFVFSDLGTYQSGDGWNVYSEIKRKLTEDYGIPASEVRFIQECKTDKARKAVIDAMNAGTVRVLFGSTSMLGTGVNAQKRCVAIHHLDTPWRPSDLQQRDGRGVRAGNEIAKHFAGNNVDVIIYAVEKSLDSYKFNLLHCKQTFISQLKSGAMGARTIDEGAMDEKSGMNFSEYMALLSGNTDLLDKAKLEKRIASLEGERKSFNKGRRDSEFKLESKTGELRNNTAFIEAMTEDWNRFLSVVQTDKEGSRLNLVKVDGVDSTDEKVIGRRLQEIAKNAATGGQYKPIGELYGFPIKVVSERMLKDGLEFTDNRFVVEGNYKYTYNNGHLAMADPLAAARNFLNALERIPSIIDQYKGKNEVLEKEVPQLQEIAGKVWKKEDELKQLKSELAALDRKIQLELAPPTPEVAEKEKDGQEIKSDVGGVRNVPPQPTEDAPQIRNSVDERSPSGNFIADHIIIGRPGFQFKDENRPKGIKM</sequence>
<comment type="caution">
    <text evidence="4">The sequence shown here is derived from an EMBL/GenBank/DDBJ whole genome shotgun (WGS) entry which is preliminary data.</text>
</comment>
<evidence type="ECO:0000313" key="4">
    <source>
        <dbReference type="EMBL" id="KKB47200.1"/>
    </source>
</evidence>
<dbReference type="STRING" id="927665.HMPREF1535_04608"/>
<dbReference type="HOGENOM" id="CLU_016155_0_0_10"/>
<organism evidence="4 5">
    <name type="scientific">Parabacteroides goldsteinii DSM 19448 = WAL 12034</name>
    <dbReference type="NCBI Taxonomy" id="927665"/>
    <lineage>
        <taxon>Bacteria</taxon>
        <taxon>Pseudomonadati</taxon>
        <taxon>Bacteroidota</taxon>
        <taxon>Bacteroidia</taxon>
        <taxon>Bacteroidales</taxon>
        <taxon>Tannerellaceae</taxon>
        <taxon>Parabacteroides</taxon>
    </lineage>
</organism>
<feature type="non-terminal residue" evidence="4">
    <location>
        <position position="1"/>
    </location>
</feature>
<name>A0A0F5IPD2_9BACT</name>
<feature type="compositionally biased region" description="Basic and acidic residues" evidence="2">
    <location>
        <begin position="845"/>
        <end position="857"/>
    </location>
</feature>
<protein>
    <recommendedName>
        <fullName evidence="3">Helicase C-terminal domain-containing protein</fullName>
    </recommendedName>
</protein>
<gene>
    <name evidence="4" type="ORF">HMPREF1535_04608</name>
</gene>
<keyword evidence="1" id="KW-0175">Coiled coil</keyword>
<dbReference type="PANTHER" id="PTHR41313:SF1">
    <property type="entry name" value="DNA METHYLASE ADENINE-SPECIFIC DOMAIN-CONTAINING PROTEIN"/>
    <property type="match status" value="1"/>
</dbReference>
<feature type="coiled-coil region" evidence="1">
    <location>
        <begin position="126"/>
        <end position="182"/>
    </location>
</feature>
<accession>A0A0F5IPD2</accession>
<feature type="region of interest" description="Disordered" evidence="2">
    <location>
        <begin position="840"/>
        <end position="887"/>
    </location>
</feature>
<feature type="coiled-coil region" evidence="1">
    <location>
        <begin position="789"/>
        <end position="833"/>
    </location>
</feature>
<dbReference type="InterPro" id="IPR052933">
    <property type="entry name" value="DNA_Protect_Modify"/>
</dbReference>
<evidence type="ECO:0000256" key="1">
    <source>
        <dbReference type="SAM" id="Coils"/>
    </source>
</evidence>
<dbReference type="EMBL" id="AQHV01000026">
    <property type="protein sequence ID" value="KKB47200.1"/>
    <property type="molecule type" value="Genomic_DNA"/>
</dbReference>
<dbReference type="Pfam" id="PF00271">
    <property type="entry name" value="Helicase_C"/>
    <property type="match status" value="1"/>
</dbReference>
<dbReference type="Gene3D" id="3.40.50.300">
    <property type="entry name" value="P-loop containing nucleotide triphosphate hydrolases"/>
    <property type="match status" value="1"/>
</dbReference>
<proteinExistence type="predicted"/>
<dbReference type="PANTHER" id="PTHR41313">
    <property type="entry name" value="ADENINE-SPECIFIC METHYLTRANSFERASE"/>
    <property type="match status" value="1"/>
</dbReference>
<reference evidence="4 5" key="1">
    <citation type="submission" date="2013-04" db="EMBL/GenBank/DDBJ databases">
        <title>The Genome Sequence of Parabacteroides goldsteinii DSM 19448.</title>
        <authorList>
            <consortium name="The Broad Institute Genomics Platform"/>
            <person name="Earl A."/>
            <person name="Ward D."/>
            <person name="Feldgarden M."/>
            <person name="Gevers D."/>
            <person name="Martens E."/>
            <person name="Sakamoto M."/>
            <person name="Benno Y."/>
            <person name="Song Y."/>
            <person name="Liu C."/>
            <person name="Lee J."/>
            <person name="Bolanos M."/>
            <person name="Vaisanen M.L."/>
            <person name="Finegold S.M."/>
            <person name="Walker B."/>
            <person name="Young S."/>
            <person name="Zeng Q."/>
            <person name="Gargeya S."/>
            <person name="Fitzgerald M."/>
            <person name="Haas B."/>
            <person name="Abouelleil A."/>
            <person name="Allen A.W."/>
            <person name="Alvarado L."/>
            <person name="Arachchi H.M."/>
            <person name="Berlin A.M."/>
            <person name="Chapman S.B."/>
            <person name="Gainer-Dewar J."/>
            <person name="Goldberg J."/>
            <person name="Griggs A."/>
            <person name="Gujja S."/>
            <person name="Hansen M."/>
            <person name="Howarth C."/>
            <person name="Imamovic A."/>
            <person name="Ireland A."/>
            <person name="Larimer J."/>
            <person name="McCowan C."/>
            <person name="Murphy C."/>
            <person name="Pearson M."/>
            <person name="Poon T.W."/>
            <person name="Priest M."/>
            <person name="Roberts A."/>
            <person name="Saif S."/>
            <person name="Shea T."/>
            <person name="Sisk P."/>
            <person name="Sykes S."/>
            <person name="Wortman J."/>
            <person name="Nusbaum C."/>
            <person name="Birren B."/>
        </authorList>
    </citation>
    <scope>NUCLEOTIDE SEQUENCE [LARGE SCALE GENOMIC DNA]</scope>
    <source>
        <strain evidence="4 5">DSM 19448</strain>
    </source>
</reference>